<dbReference type="Pfam" id="PF07196">
    <property type="entry name" value="Flagellin_IN"/>
    <property type="match status" value="1"/>
</dbReference>
<evidence type="ECO:0000259" key="6">
    <source>
        <dbReference type="Pfam" id="PF02465"/>
    </source>
</evidence>
<dbReference type="PANTHER" id="PTHR30288">
    <property type="entry name" value="FLAGELLAR CAP/ASSEMBLY PROTEIN FLID"/>
    <property type="match status" value="1"/>
</dbReference>
<comment type="subcellular location">
    <subcellularLocation>
        <location evidence="5">Secreted</location>
    </subcellularLocation>
    <subcellularLocation>
        <location evidence="5">Bacterial flagellum</location>
    </subcellularLocation>
</comment>
<dbReference type="Proteomes" id="UP000195043">
    <property type="component" value="Unassembled WGS sequence"/>
</dbReference>
<evidence type="ECO:0000256" key="3">
    <source>
        <dbReference type="ARBA" id="ARBA00023054"/>
    </source>
</evidence>
<dbReference type="Pfam" id="PF07195">
    <property type="entry name" value="FliD_C"/>
    <property type="match status" value="1"/>
</dbReference>
<evidence type="ECO:0000256" key="5">
    <source>
        <dbReference type="RuleBase" id="RU362066"/>
    </source>
</evidence>
<comment type="function">
    <text evidence="5">Required for morphogenesis and for the elongation of the flagellar filament by facilitating polymerization of the flagellin monomers at the tip of growing filament. Forms a capping structure, which prevents flagellin subunits (transported through the central channel of the flagellum) from leaking out without polymerization at the distal end.</text>
</comment>
<evidence type="ECO:0000256" key="1">
    <source>
        <dbReference type="ARBA" id="ARBA00009764"/>
    </source>
</evidence>
<comment type="subunit">
    <text evidence="2 5">Homopentamer.</text>
</comment>
<feature type="domain" description="Flagellar hook-associated protein 2 N-terminal" evidence="6">
    <location>
        <begin position="22"/>
        <end position="112"/>
    </location>
</feature>
<dbReference type="RefSeq" id="WP_086273186.1">
    <property type="nucleotide sequence ID" value="NZ_NGKU01000001.1"/>
</dbReference>
<protein>
    <recommendedName>
        <fullName evidence="5">Flagellar hook-associated protein 2</fullName>
        <shortName evidence="5">HAP2</shortName>
    </recommendedName>
    <alternativeName>
        <fullName evidence="5">Flagellar cap protein</fullName>
    </alternativeName>
</protein>
<comment type="similarity">
    <text evidence="1 5">Belongs to the FliD family.</text>
</comment>
<dbReference type="GO" id="GO:0009424">
    <property type="term" value="C:bacterial-type flagellum hook"/>
    <property type="evidence" value="ECO:0007669"/>
    <property type="project" value="UniProtKB-UniRule"/>
</dbReference>
<dbReference type="STRING" id="1834191.A5886_000130"/>
<keyword evidence="3" id="KW-0175">Coiled coil</keyword>
<feature type="domain" description="Flagellar hook-associated protein 2 C-terminal" evidence="7">
    <location>
        <begin position="218"/>
        <end position="456"/>
    </location>
</feature>
<evidence type="ECO:0000256" key="4">
    <source>
        <dbReference type="ARBA" id="ARBA00023143"/>
    </source>
</evidence>
<proteinExistence type="inferred from homology"/>
<evidence type="ECO:0000313" key="9">
    <source>
        <dbReference type="Proteomes" id="UP000195043"/>
    </source>
</evidence>
<dbReference type="InterPro" id="IPR010809">
    <property type="entry name" value="FliD_C"/>
</dbReference>
<dbReference type="InterPro" id="IPR010810">
    <property type="entry name" value="Flagellin_hook_IN_motif"/>
</dbReference>
<evidence type="ECO:0000313" key="8">
    <source>
        <dbReference type="EMBL" id="OTN75086.1"/>
    </source>
</evidence>
<dbReference type="GO" id="GO:0007155">
    <property type="term" value="P:cell adhesion"/>
    <property type="evidence" value="ECO:0007669"/>
    <property type="project" value="InterPro"/>
</dbReference>
<organism evidence="8 9">
    <name type="scientific">Candidatus Enterococcus testudinis</name>
    <dbReference type="NCBI Taxonomy" id="1834191"/>
    <lineage>
        <taxon>Bacteria</taxon>
        <taxon>Bacillati</taxon>
        <taxon>Bacillota</taxon>
        <taxon>Bacilli</taxon>
        <taxon>Lactobacillales</taxon>
        <taxon>Enterococcaceae</taxon>
        <taxon>Enterococcus</taxon>
    </lineage>
</organism>
<keyword evidence="5" id="KW-0964">Secreted</keyword>
<evidence type="ECO:0000259" key="7">
    <source>
        <dbReference type="Pfam" id="PF07195"/>
    </source>
</evidence>
<evidence type="ECO:0000256" key="2">
    <source>
        <dbReference type="ARBA" id="ARBA00011255"/>
    </source>
</evidence>
<dbReference type="AlphaFoldDB" id="A0A242A221"/>
<accession>A0A242A221</accession>
<comment type="caution">
    <text evidence="8">The sequence shown here is derived from an EMBL/GenBank/DDBJ whole genome shotgun (WGS) entry which is preliminary data.</text>
</comment>
<dbReference type="PANTHER" id="PTHR30288:SF0">
    <property type="entry name" value="FLAGELLAR HOOK-ASSOCIATED PROTEIN 2"/>
    <property type="match status" value="1"/>
</dbReference>
<dbReference type="GO" id="GO:0005576">
    <property type="term" value="C:extracellular region"/>
    <property type="evidence" value="ECO:0007669"/>
    <property type="project" value="UniProtKB-SubCell"/>
</dbReference>
<dbReference type="Pfam" id="PF02465">
    <property type="entry name" value="FliD_N"/>
    <property type="match status" value="1"/>
</dbReference>
<dbReference type="EMBL" id="NGKU01000001">
    <property type="protein sequence ID" value="OTN75086.1"/>
    <property type="molecule type" value="Genomic_DNA"/>
</dbReference>
<dbReference type="GO" id="GO:0009421">
    <property type="term" value="C:bacterial-type flagellum filament cap"/>
    <property type="evidence" value="ECO:0007669"/>
    <property type="project" value="InterPro"/>
</dbReference>
<sequence length="474" mass="49731">MASVTSSSGISTTLGSYSGITSDDIESLLAADSVNKTRAQNKITTITAQKTAWSDISTRLTNFLTKVEALQKVDAYQTKKVTTSNSSITSIAGTTDAPEGTYDLKVNQLASATKVTGSKVADSSTTALNISGQLTLTSAEVDDKGQAISATIAITSENTLKEVAAKINEQTKTTSIAASIVDNRLILTNSKMGDKTFLVDGDAVEGLGIGATATTTQGQPALFELDGLAISRDSNSVTDVIDGVTLTLAKKSDEHVTLSLTNDTAKIVDAVQGLVDQYNSLMSFIGEKLAVGDPSSEDNTTGALVGDSALTRLQAQLRNLITIPSVSGSTLTPNKLGISNVDNEGTLGLNTTKLKEAIAADPAAVKSFFYGSTKTTAADGTSSTTESGYTLALKELANSYVVNTSTNKGVIATKSATYDSTIKDLNKQIERFDDILAMKKERYVTMFTKLDTVMMEAESQLSYLTSQFSTTSSS</sequence>
<keyword evidence="9" id="KW-1185">Reference proteome</keyword>
<name>A0A242A221_9ENTE</name>
<dbReference type="InterPro" id="IPR040026">
    <property type="entry name" value="FliD"/>
</dbReference>
<dbReference type="GO" id="GO:0071973">
    <property type="term" value="P:bacterial-type flagellum-dependent cell motility"/>
    <property type="evidence" value="ECO:0007669"/>
    <property type="project" value="TreeGrafter"/>
</dbReference>
<reference evidence="8 9" key="1">
    <citation type="submission" date="2017-05" db="EMBL/GenBank/DDBJ databases">
        <title>The Genome Sequence of Enterococcus sp. 8G7_MSG3316.</title>
        <authorList>
            <consortium name="The Broad Institute Genomics Platform"/>
            <consortium name="The Broad Institute Genomic Center for Infectious Diseases"/>
            <person name="Earl A."/>
            <person name="Manson A."/>
            <person name="Schwartman J."/>
            <person name="Gilmore M."/>
            <person name="Abouelleil A."/>
            <person name="Cao P."/>
            <person name="Chapman S."/>
            <person name="Cusick C."/>
            <person name="Shea T."/>
            <person name="Young S."/>
            <person name="Neafsey D."/>
            <person name="Nusbaum C."/>
            <person name="Birren B."/>
        </authorList>
    </citation>
    <scope>NUCLEOTIDE SEQUENCE [LARGE SCALE GENOMIC DNA]</scope>
    <source>
        <strain evidence="8 9">8G7_MSG3316</strain>
    </source>
</reference>
<keyword evidence="4 5" id="KW-0975">Bacterial flagellum</keyword>
<gene>
    <name evidence="8" type="ORF">A5886_000130</name>
</gene>
<dbReference type="InterPro" id="IPR003481">
    <property type="entry name" value="FliD_N"/>
</dbReference>
<dbReference type="OrthoDB" id="9776025at2"/>